<gene>
    <name evidence="21" type="ORF">E6K77_10965</name>
</gene>
<proteinExistence type="predicted"/>
<dbReference type="Pfam" id="PF07730">
    <property type="entry name" value="HisKA_3"/>
    <property type="match status" value="1"/>
</dbReference>
<accession>A0A538TC55</accession>
<dbReference type="Proteomes" id="UP000317366">
    <property type="component" value="Unassembled WGS sequence"/>
</dbReference>
<dbReference type="GO" id="GO:0000155">
    <property type="term" value="F:phosphorelay sensor kinase activity"/>
    <property type="evidence" value="ECO:0007669"/>
    <property type="project" value="InterPro"/>
</dbReference>
<dbReference type="GO" id="GO:0005524">
    <property type="term" value="F:ATP binding"/>
    <property type="evidence" value="ECO:0007669"/>
    <property type="project" value="UniProtKB-KW"/>
</dbReference>
<evidence type="ECO:0000256" key="11">
    <source>
        <dbReference type="ARBA" id="ARBA00022741"/>
    </source>
</evidence>
<evidence type="ECO:0000313" key="22">
    <source>
        <dbReference type="Proteomes" id="UP000317366"/>
    </source>
</evidence>
<dbReference type="AlphaFoldDB" id="A0A538TC55"/>
<keyword evidence="6" id="KW-0004">4Fe-4S</keyword>
<dbReference type="GO" id="GO:0051539">
    <property type="term" value="F:4 iron, 4 sulfur cluster binding"/>
    <property type="evidence" value="ECO:0007669"/>
    <property type="project" value="UniProtKB-KW"/>
</dbReference>
<dbReference type="PANTHER" id="PTHR24421">
    <property type="entry name" value="NITRATE/NITRITE SENSOR PROTEIN NARX-RELATED"/>
    <property type="match status" value="1"/>
</dbReference>
<evidence type="ECO:0000256" key="13">
    <source>
        <dbReference type="ARBA" id="ARBA00022840"/>
    </source>
</evidence>
<evidence type="ECO:0000256" key="10">
    <source>
        <dbReference type="ARBA" id="ARBA00022723"/>
    </source>
</evidence>
<dbReference type="PRINTS" id="PR00344">
    <property type="entry name" value="BCTRLSENSOR"/>
</dbReference>
<evidence type="ECO:0000256" key="18">
    <source>
        <dbReference type="ARBA" id="ARBA00030800"/>
    </source>
</evidence>
<keyword evidence="9" id="KW-0808">Transferase</keyword>
<keyword evidence="16" id="KW-0411">Iron-sulfur</keyword>
<dbReference type="Gene3D" id="1.10.1240.30">
    <property type="entry name" value="KaiA/RbsU domain"/>
    <property type="match status" value="1"/>
</dbReference>
<dbReference type="InterPro" id="IPR050482">
    <property type="entry name" value="Sensor_HK_TwoCompSys"/>
</dbReference>
<sequence length="317" mass="34804">MNLSLEELQREYTSALRQHLVLSDEVTFQAAYEIGRRALVEGMGVLDMAAIFHRAMVAVSTPAGTAREAARRFEALESFLLESLSPFEMAHRGAREANTALHRQNEVLEEQVKRIAHEVHDVAGQLLASAHLSLAQMQKKAPQLRTGIAEVRRHLDRIEEQMRRLSHELRPTVLDDLGLLPAIRFLSEGVSMRSGLQVRIESPVVGRLRPPLEIALYRIVQEALTNVVKHARASQVHVGVEVHDGWIHCRVGDDGIGVDRSRASAGAPATGLGLIGIRDRVASLGGTLKIESGQDHGTELCIALPLESAHESSRRAG</sequence>
<dbReference type="InterPro" id="IPR036890">
    <property type="entry name" value="HATPase_C_sf"/>
</dbReference>
<feature type="coiled-coil region" evidence="19">
    <location>
        <begin position="91"/>
        <end position="118"/>
    </location>
</feature>
<evidence type="ECO:0000256" key="9">
    <source>
        <dbReference type="ARBA" id="ARBA00022679"/>
    </source>
</evidence>
<dbReference type="Pfam" id="PF02518">
    <property type="entry name" value="HATPase_c"/>
    <property type="match status" value="1"/>
</dbReference>
<evidence type="ECO:0000256" key="7">
    <source>
        <dbReference type="ARBA" id="ARBA00022490"/>
    </source>
</evidence>
<comment type="subcellular location">
    <subcellularLocation>
        <location evidence="3">Cytoplasm</location>
    </subcellularLocation>
</comment>
<keyword evidence="10" id="KW-0479">Metal-binding</keyword>
<dbReference type="SMART" id="SM00387">
    <property type="entry name" value="HATPase_c"/>
    <property type="match status" value="1"/>
</dbReference>
<evidence type="ECO:0000256" key="16">
    <source>
        <dbReference type="ARBA" id="ARBA00023014"/>
    </source>
</evidence>
<evidence type="ECO:0000256" key="6">
    <source>
        <dbReference type="ARBA" id="ARBA00022485"/>
    </source>
</evidence>
<keyword evidence="12 21" id="KW-0418">Kinase</keyword>
<evidence type="ECO:0000256" key="17">
    <source>
        <dbReference type="ARBA" id="ARBA00024827"/>
    </source>
</evidence>
<protein>
    <recommendedName>
        <fullName evidence="5">Oxygen sensor histidine kinase NreB</fullName>
        <ecNumber evidence="4">2.7.13.3</ecNumber>
    </recommendedName>
    <alternativeName>
        <fullName evidence="18">Nitrogen regulation protein B</fullName>
    </alternativeName>
</protein>
<comment type="catalytic activity">
    <reaction evidence="1">
        <text>ATP + protein L-histidine = ADP + protein N-phospho-L-histidine.</text>
        <dbReference type="EC" id="2.7.13.3"/>
    </reaction>
</comment>
<keyword evidence="8" id="KW-0597">Phosphoprotein</keyword>
<evidence type="ECO:0000256" key="8">
    <source>
        <dbReference type="ARBA" id="ARBA00022553"/>
    </source>
</evidence>
<evidence type="ECO:0000256" key="4">
    <source>
        <dbReference type="ARBA" id="ARBA00012438"/>
    </source>
</evidence>
<reference evidence="21 22" key="1">
    <citation type="journal article" date="2019" name="Nat. Microbiol.">
        <title>Mediterranean grassland soil C-N compound turnover is dependent on rainfall and depth, and is mediated by genomically divergent microorganisms.</title>
        <authorList>
            <person name="Diamond S."/>
            <person name="Andeer P.F."/>
            <person name="Li Z."/>
            <person name="Crits-Christoph A."/>
            <person name="Burstein D."/>
            <person name="Anantharaman K."/>
            <person name="Lane K.R."/>
            <person name="Thomas B.C."/>
            <person name="Pan C."/>
            <person name="Northen T.R."/>
            <person name="Banfield J.F."/>
        </authorList>
    </citation>
    <scope>NUCLEOTIDE SEQUENCE [LARGE SCALE GENOMIC DNA]</scope>
    <source>
        <strain evidence="21">WS_7</strain>
    </source>
</reference>
<evidence type="ECO:0000313" key="21">
    <source>
        <dbReference type="EMBL" id="TMQ61157.1"/>
    </source>
</evidence>
<comment type="caution">
    <text evidence="21">The sequence shown here is derived from an EMBL/GenBank/DDBJ whole genome shotgun (WGS) entry which is preliminary data.</text>
</comment>
<evidence type="ECO:0000259" key="20">
    <source>
        <dbReference type="PROSITE" id="PS50109"/>
    </source>
</evidence>
<keyword evidence="11" id="KW-0547">Nucleotide-binding</keyword>
<dbReference type="InterPro" id="IPR017944">
    <property type="entry name" value="KaiA/RbsU_helical_domain_sf"/>
</dbReference>
<keyword evidence="14" id="KW-0408">Iron</keyword>
<feature type="domain" description="Histidine kinase" evidence="20">
    <location>
        <begin position="114"/>
        <end position="308"/>
    </location>
</feature>
<evidence type="ECO:0000256" key="3">
    <source>
        <dbReference type="ARBA" id="ARBA00004496"/>
    </source>
</evidence>
<dbReference type="Gene3D" id="1.20.5.1930">
    <property type="match status" value="1"/>
</dbReference>
<evidence type="ECO:0000256" key="5">
    <source>
        <dbReference type="ARBA" id="ARBA00017322"/>
    </source>
</evidence>
<dbReference type="GO" id="GO:0016020">
    <property type="term" value="C:membrane"/>
    <property type="evidence" value="ECO:0007669"/>
    <property type="project" value="InterPro"/>
</dbReference>
<dbReference type="Gene3D" id="3.30.565.10">
    <property type="entry name" value="Histidine kinase-like ATPase, C-terminal domain"/>
    <property type="match status" value="1"/>
</dbReference>
<evidence type="ECO:0000256" key="19">
    <source>
        <dbReference type="SAM" id="Coils"/>
    </source>
</evidence>
<dbReference type="InterPro" id="IPR011712">
    <property type="entry name" value="Sig_transdc_His_kin_sub3_dim/P"/>
</dbReference>
<keyword evidence="13" id="KW-0067">ATP-binding</keyword>
<keyword evidence="19" id="KW-0175">Coiled coil</keyword>
<comment type="cofactor">
    <cofactor evidence="2">
        <name>[4Fe-4S] cluster</name>
        <dbReference type="ChEBI" id="CHEBI:49883"/>
    </cofactor>
</comment>
<comment type="function">
    <text evidence="17">Member of the two-component regulatory system NreB/NreC involved in the control of dissimilatory nitrate/nitrite reduction in response to oxygen. NreB functions as a direct oxygen sensor histidine kinase which is autophosphorylated, in the absence of oxygen, probably at the conserved histidine residue, and transfers its phosphate group probably to a conserved aspartate residue of NreC. NreB/NreC activates the expression of the nitrate (narGHJI) and nitrite (nir) reductase operons, as well as the putative nitrate transporter gene narT.</text>
</comment>
<keyword evidence="15" id="KW-0902">Two-component regulatory system</keyword>
<name>A0A538TC55_UNCEI</name>
<evidence type="ECO:0000256" key="2">
    <source>
        <dbReference type="ARBA" id="ARBA00001966"/>
    </source>
</evidence>
<evidence type="ECO:0000256" key="12">
    <source>
        <dbReference type="ARBA" id="ARBA00022777"/>
    </source>
</evidence>
<dbReference type="EMBL" id="VBOX01000110">
    <property type="protein sequence ID" value="TMQ61157.1"/>
    <property type="molecule type" value="Genomic_DNA"/>
</dbReference>
<evidence type="ECO:0000256" key="14">
    <source>
        <dbReference type="ARBA" id="ARBA00023004"/>
    </source>
</evidence>
<evidence type="ECO:0000256" key="1">
    <source>
        <dbReference type="ARBA" id="ARBA00000085"/>
    </source>
</evidence>
<keyword evidence="7" id="KW-0963">Cytoplasm</keyword>
<dbReference type="InterPro" id="IPR003594">
    <property type="entry name" value="HATPase_dom"/>
</dbReference>
<dbReference type="GO" id="GO:0046872">
    <property type="term" value="F:metal ion binding"/>
    <property type="evidence" value="ECO:0007669"/>
    <property type="project" value="UniProtKB-KW"/>
</dbReference>
<dbReference type="InterPro" id="IPR005467">
    <property type="entry name" value="His_kinase_dom"/>
</dbReference>
<dbReference type="PANTHER" id="PTHR24421:SF10">
    <property type="entry name" value="NITRATE_NITRITE SENSOR PROTEIN NARQ"/>
    <property type="match status" value="1"/>
</dbReference>
<dbReference type="GO" id="GO:0005737">
    <property type="term" value="C:cytoplasm"/>
    <property type="evidence" value="ECO:0007669"/>
    <property type="project" value="UniProtKB-SubCell"/>
</dbReference>
<dbReference type="GO" id="GO:0046983">
    <property type="term" value="F:protein dimerization activity"/>
    <property type="evidence" value="ECO:0007669"/>
    <property type="project" value="InterPro"/>
</dbReference>
<evidence type="ECO:0000256" key="15">
    <source>
        <dbReference type="ARBA" id="ARBA00023012"/>
    </source>
</evidence>
<dbReference type="EC" id="2.7.13.3" evidence="4"/>
<dbReference type="PROSITE" id="PS50109">
    <property type="entry name" value="HIS_KIN"/>
    <property type="match status" value="1"/>
</dbReference>
<dbReference type="SUPFAM" id="SSF55874">
    <property type="entry name" value="ATPase domain of HSP90 chaperone/DNA topoisomerase II/histidine kinase"/>
    <property type="match status" value="1"/>
</dbReference>
<dbReference type="InterPro" id="IPR004358">
    <property type="entry name" value="Sig_transdc_His_kin-like_C"/>
</dbReference>
<organism evidence="21 22">
    <name type="scientific">Eiseniibacteriota bacterium</name>
    <dbReference type="NCBI Taxonomy" id="2212470"/>
    <lineage>
        <taxon>Bacteria</taxon>
        <taxon>Candidatus Eiseniibacteriota</taxon>
    </lineage>
</organism>
<dbReference type="CDD" id="cd16917">
    <property type="entry name" value="HATPase_UhpB-NarQ-NarX-like"/>
    <property type="match status" value="1"/>
</dbReference>